<feature type="transmembrane region" description="Helical" evidence="1">
    <location>
        <begin position="67"/>
        <end position="84"/>
    </location>
</feature>
<protein>
    <recommendedName>
        <fullName evidence="4">YwiC-like family protein</fullName>
    </recommendedName>
</protein>
<dbReference type="AlphaFoldDB" id="A0A3S8Z9T9"/>
<feature type="transmembrane region" description="Helical" evidence="1">
    <location>
        <begin position="119"/>
        <end position="141"/>
    </location>
</feature>
<dbReference type="InterPro" id="IPR025576">
    <property type="entry name" value="YwiC"/>
</dbReference>
<feature type="transmembrane region" description="Helical" evidence="1">
    <location>
        <begin position="184"/>
        <end position="204"/>
    </location>
</feature>
<keyword evidence="1" id="KW-1133">Transmembrane helix</keyword>
<gene>
    <name evidence="2" type="ORF">EJO69_07835</name>
</gene>
<keyword evidence="1" id="KW-0812">Transmembrane</keyword>
<keyword evidence="1" id="KW-0472">Membrane</keyword>
<feature type="transmembrane region" description="Helical" evidence="1">
    <location>
        <begin position="210"/>
        <end position="229"/>
    </location>
</feature>
<evidence type="ECO:0000313" key="3">
    <source>
        <dbReference type="Proteomes" id="UP000270021"/>
    </source>
</evidence>
<evidence type="ECO:0000313" key="2">
    <source>
        <dbReference type="EMBL" id="AZN30223.1"/>
    </source>
</evidence>
<dbReference type="Proteomes" id="UP000270021">
    <property type="component" value="Chromosome"/>
</dbReference>
<name>A0A3S8Z9T9_9ACTO</name>
<feature type="transmembrane region" description="Helical" evidence="1">
    <location>
        <begin position="90"/>
        <end position="107"/>
    </location>
</feature>
<feature type="transmembrane region" description="Helical" evidence="1">
    <location>
        <begin position="12"/>
        <end position="30"/>
    </location>
</feature>
<dbReference type="OrthoDB" id="2380563at2"/>
<keyword evidence="3" id="KW-1185">Reference proteome</keyword>
<accession>A0A3S8Z9T9</accession>
<organism evidence="2 3">
    <name type="scientific">Flaviflexus salsibiostraticola</name>
    <dbReference type="NCBI Taxonomy" id="1282737"/>
    <lineage>
        <taxon>Bacteria</taxon>
        <taxon>Bacillati</taxon>
        <taxon>Actinomycetota</taxon>
        <taxon>Actinomycetes</taxon>
        <taxon>Actinomycetales</taxon>
        <taxon>Actinomycetaceae</taxon>
        <taxon>Flaviflexus</taxon>
    </lineage>
</organism>
<evidence type="ECO:0000256" key="1">
    <source>
        <dbReference type="SAM" id="Phobius"/>
    </source>
</evidence>
<feature type="transmembrane region" description="Helical" evidence="1">
    <location>
        <begin position="153"/>
        <end position="172"/>
    </location>
</feature>
<evidence type="ECO:0008006" key="4">
    <source>
        <dbReference type="Google" id="ProtNLM"/>
    </source>
</evidence>
<feature type="transmembrane region" description="Helical" evidence="1">
    <location>
        <begin position="36"/>
        <end position="55"/>
    </location>
</feature>
<sequence length="259" mass="28787">MASKGWVPNYHGAWAMIIVPPFVGMILSSFHLEHLLLLAVWWIGYFAFFSTGLWLRSRRKPRYRRPVIVYGALTALAGLPLALLVPELLIWIPVFAPLVLITLHQSINRRDRSLLNDTVTVLAAGLLTPVAFHLATVLGTVPAGRHGWEAWDWMWLAAASITAYFIGTAFYVKTNIRERGNEGFFWLAVGYHAVFAVAATVLAAMGVVPILHAIVWWAVTARTWAVATYSRRIGRRISAKAIGMWEVVTTIAVTGSLLL</sequence>
<dbReference type="EMBL" id="CP034438">
    <property type="protein sequence ID" value="AZN30223.1"/>
    <property type="molecule type" value="Genomic_DNA"/>
</dbReference>
<proteinExistence type="predicted"/>
<dbReference type="KEGG" id="fsl:EJO69_07835"/>
<reference evidence="2 3" key="1">
    <citation type="submission" date="2018-12" db="EMBL/GenBank/DDBJ databases">
        <title>Complete genome sequence of Flaviflexus salsibiostraticola KCTC 33148.</title>
        <authorList>
            <person name="Bae J.-W."/>
        </authorList>
    </citation>
    <scope>NUCLEOTIDE SEQUENCE [LARGE SCALE GENOMIC DNA]</scope>
    <source>
        <strain evidence="2 3">KCTC 33148</strain>
    </source>
</reference>
<dbReference type="RefSeq" id="WP_126040780.1">
    <property type="nucleotide sequence ID" value="NZ_CP034438.1"/>
</dbReference>
<dbReference type="Pfam" id="PF14256">
    <property type="entry name" value="YwiC"/>
    <property type="match status" value="1"/>
</dbReference>